<keyword evidence="2" id="KW-1185">Reference proteome</keyword>
<protein>
    <submittedName>
        <fullName evidence="1">Uncharacterized protein</fullName>
    </submittedName>
</protein>
<reference evidence="1 2" key="1">
    <citation type="submission" date="2023-04" db="EMBL/GenBank/DDBJ databases">
        <title>A novel bacteria isolated from coastal sediment.</title>
        <authorList>
            <person name="Liu X.-J."/>
            <person name="Du Z.-J."/>
        </authorList>
    </citation>
    <scope>NUCLEOTIDE SEQUENCE [LARGE SCALE GENOMIC DNA]</scope>
    <source>
        <strain evidence="1 2">SDUM461003</strain>
    </source>
</reference>
<evidence type="ECO:0000313" key="1">
    <source>
        <dbReference type="EMBL" id="MDQ8209312.1"/>
    </source>
</evidence>
<accession>A0ABU1B079</accession>
<dbReference type="EMBL" id="JARXHW010000061">
    <property type="protein sequence ID" value="MDQ8209312.1"/>
    <property type="molecule type" value="Genomic_DNA"/>
</dbReference>
<evidence type="ECO:0000313" key="2">
    <source>
        <dbReference type="Proteomes" id="UP001225316"/>
    </source>
</evidence>
<proteinExistence type="predicted"/>
<name>A0ABU1B079_9BACT</name>
<dbReference type="Proteomes" id="UP001225316">
    <property type="component" value="Unassembled WGS sequence"/>
</dbReference>
<dbReference type="RefSeq" id="WP_308952209.1">
    <property type="nucleotide sequence ID" value="NZ_JARXHW010000061.1"/>
</dbReference>
<sequence length="97" mass="10421">MPPQPIRRLAIPGDSPGTFIVSSILWIGERRLSPQPPQPIRRLAIPGKAPHFYRILDPQDRGASFKPATTAANTKIGDPGKAAVSAALTQRIFLTAA</sequence>
<organism evidence="1 2">
    <name type="scientific">Thalassobacterium maritimum</name>
    <dbReference type="NCBI Taxonomy" id="3041265"/>
    <lineage>
        <taxon>Bacteria</taxon>
        <taxon>Pseudomonadati</taxon>
        <taxon>Verrucomicrobiota</taxon>
        <taxon>Opitutia</taxon>
        <taxon>Puniceicoccales</taxon>
        <taxon>Coraliomargaritaceae</taxon>
        <taxon>Thalassobacterium</taxon>
    </lineage>
</organism>
<comment type="caution">
    <text evidence="1">The sequence shown here is derived from an EMBL/GenBank/DDBJ whole genome shotgun (WGS) entry which is preliminary data.</text>
</comment>
<gene>
    <name evidence="1" type="ORF">QEH52_17425</name>
</gene>